<sequence>MYRSGNFLKHRVFSALLLLLCSFVANATTELRLLTEDWAPMSYQEDGIAKGYAVELVQALADEFSLGGQIEVLPWARAYSVASSEPNVMLFATSPTPERRHLFDFVGPIATSRIFLYAKADDDIKLANIKQIDEHGVVGVYRNSLSESILKKAGIKQMLVASFPQQSAKQLSHNRVRFWCQADLAVATLLDEVDMSFDSVRPVLELAEIDLYFAFSVGTPKATIEQWHQGLAAYKKSGKLGKLYHKWFAELEMNREIVTLTSID</sequence>
<evidence type="ECO:0000256" key="1">
    <source>
        <dbReference type="SAM" id="SignalP"/>
    </source>
</evidence>
<dbReference type="PANTHER" id="PTHR38834">
    <property type="entry name" value="PERIPLASMIC SUBSTRATE BINDING PROTEIN FAMILY 3"/>
    <property type="match status" value="1"/>
</dbReference>
<dbReference type="SUPFAM" id="SSF53850">
    <property type="entry name" value="Periplasmic binding protein-like II"/>
    <property type="match status" value="1"/>
</dbReference>
<dbReference type="Pfam" id="PF00497">
    <property type="entry name" value="SBP_bac_3"/>
    <property type="match status" value="1"/>
</dbReference>
<dbReference type="Gene3D" id="3.40.190.10">
    <property type="entry name" value="Periplasmic binding protein-like II"/>
    <property type="match status" value="2"/>
</dbReference>
<organism evidence="3 4">
    <name type="scientific">Shewanella colwelliana</name>
    <name type="common">Alteromonas colwelliana</name>
    <dbReference type="NCBI Taxonomy" id="23"/>
    <lineage>
        <taxon>Bacteria</taxon>
        <taxon>Pseudomonadati</taxon>
        <taxon>Pseudomonadota</taxon>
        <taxon>Gammaproteobacteria</taxon>
        <taxon>Alteromonadales</taxon>
        <taxon>Shewanellaceae</taxon>
        <taxon>Shewanella</taxon>
    </lineage>
</organism>
<feature type="signal peptide" evidence="1">
    <location>
        <begin position="1"/>
        <end position="27"/>
    </location>
</feature>
<dbReference type="PANTHER" id="PTHR38834:SF3">
    <property type="entry name" value="SOLUTE-BINDING PROTEIN FAMILY 3_N-TERMINAL DOMAIN-CONTAINING PROTEIN"/>
    <property type="match status" value="1"/>
</dbReference>
<proteinExistence type="predicted"/>
<keyword evidence="1" id="KW-0732">Signal</keyword>
<dbReference type="EMBL" id="MCBT01000022">
    <property type="protein sequence ID" value="OEG74418.1"/>
    <property type="molecule type" value="Genomic_DNA"/>
</dbReference>
<reference evidence="3 4" key="1">
    <citation type="submission" date="2016-07" db="EMBL/GenBank/DDBJ databases">
        <title>Whole-genome of two Shewanella species isolated from a digestive organ of sea cucumber Apostichopus japonicus Selenka 1867.</title>
        <authorList>
            <person name="Hong H.-H."/>
            <person name="Choi H."/>
            <person name="Cheon S."/>
            <person name="Oh J.-S."/>
            <person name="Lee H.-G."/>
            <person name="Park C."/>
        </authorList>
    </citation>
    <scope>NUCLEOTIDE SEQUENCE [LARGE SCALE GENOMIC DNA]</scope>
    <source>
        <strain evidence="3 4">CSB03KR</strain>
    </source>
</reference>
<accession>A0A1E5IWE6</accession>
<feature type="chain" id="PRO_5009179394" evidence="1">
    <location>
        <begin position="28"/>
        <end position="264"/>
    </location>
</feature>
<dbReference type="STRING" id="23.BEL05_05950"/>
<dbReference type="SMART" id="SM00062">
    <property type="entry name" value="PBPb"/>
    <property type="match status" value="1"/>
</dbReference>
<evidence type="ECO:0000313" key="3">
    <source>
        <dbReference type="EMBL" id="OEG74418.1"/>
    </source>
</evidence>
<feature type="domain" description="Solute-binding protein family 3/N-terminal" evidence="2">
    <location>
        <begin position="30"/>
        <end position="251"/>
    </location>
</feature>
<dbReference type="Proteomes" id="UP000095230">
    <property type="component" value="Unassembled WGS sequence"/>
</dbReference>
<comment type="caution">
    <text evidence="3">The sequence shown here is derived from an EMBL/GenBank/DDBJ whole genome shotgun (WGS) entry which is preliminary data.</text>
</comment>
<protein>
    <submittedName>
        <fullName evidence="3">ABC transporter substrate-binding protein</fullName>
    </submittedName>
</protein>
<evidence type="ECO:0000313" key="4">
    <source>
        <dbReference type="Proteomes" id="UP000095230"/>
    </source>
</evidence>
<evidence type="ECO:0000259" key="2">
    <source>
        <dbReference type="SMART" id="SM00062"/>
    </source>
</evidence>
<dbReference type="AlphaFoldDB" id="A0A1E5IWE6"/>
<gene>
    <name evidence="3" type="ORF">BEL05_05950</name>
</gene>
<dbReference type="InterPro" id="IPR001638">
    <property type="entry name" value="Solute-binding_3/MltF_N"/>
</dbReference>
<name>A0A1E5IWE6_SHECO</name>